<dbReference type="PANTHER" id="PTHR32268:SF16">
    <property type="entry name" value="SERINE O-SUCCINYLTRANSFERASE"/>
    <property type="match status" value="1"/>
</dbReference>
<evidence type="ECO:0000256" key="2">
    <source>
        <dbReference type="PIRSR" id="PIRSR000443-1"/>
    </source>
</evidence>
<dbReference type="GO" id="GO:0009086">
    <property type="term" value="P:methionine biosynthetic process"/>
    <property type="evidence" value="ECO:0007669"/>
    <property type="project" value="TreeGrafter"/>
</dbReference>
<dbReference type="GO" id="GO:0006535">
    <property type="term" value="P:cysteine biosynthetic process from serine"/>
    <property type="evidence" value="ECO:0007669"/>
    <property type="project" value="TreeGrafter"/>
</dbReference>
<dbReference type="Gene3D" id="3.40.50.1820">
    <property type="entry name" value="alpha/beta hydrolase"/>
    <property type="match status" value="1"/>
</dbReference>
<feature type="domain" description="AB hydrolase-1" evidence="3">
    <location>
        <begin position="129"/>
        <end position="402"/>
    </location>
</feature>
<dbReference type="InterPro" id="IPR000073">
    <property type="entry name" value="AB_hydrolase_1"/>
</dbReference>
<dbReference type="GO" id="GO:0009001">
    <property type="term" value="F:serine O-acetyltransferase activity"/>
    <property type="evidence" value="ECO:0007669"/>
    <property type="project" value="TreeGrafter"/>
</dbReference>
<feature type="active site" description="Nucleophile" evidence="2">
    <location>
        <position position="232"/>
    </location>
</feature>
<comment type="similarity">
    <text evidence="1">Belongs to the AB hydrolase superfamily. MetX family.</text>
</comment>
<proteinExistence type="inferred from homology"/>
<gene>
    <name evidence="5" type="primary">LOC115215091</name>
</gene>
<dbReference type="NCBIfam" id="NF001209">
    <property type="entry name" value="PRK00175.1"/>
    <property type="match status" value="1"/>
</dbReference>
<evidence type="ECO:0000313" key="5">
    <source>
        <dbReference type="RefSeq" id="XP_029640115.1"/>
    </source>
</evidence>
<feature type="active site" evidence="2">
    <location>
        <position position="395"/>
    </location>
</feature>
<dbReference type="InterPro" id="IPR029058">
    <property type="entry name" value="AB_hydrolase_fold"/>
</dbReference>
<dbReference type="RefSeq" id="XP_029640115.1">
    <property type="nucleotide sequence ID" value="XM_029784255.2"/>
</dbReference>
<evidence type="ECO:0000313" key="4">
    <source>
        <dbReference type="Proteomes" id="UP000515154"/>
    </source>
</evidence>
<reference evidence="5" key="1">
    <citation type="submission" date="2025-08" db="UniProtKB">
        <authorList>
            <consortium name="RefSeq"/>
        </authorList>
    </citation>
    <scope>IDENTIFICATION</scope>
</reference>
<dbReference type="Pfam" id="PF00561">
    <property type="entry name" value="Abhydrolase_1"/>
    <property type="match status" value="1"/>
</dbReference>
<dbReference type="SUPFAM" id="SSF53474">
    <property type="entry name" value="alpha/beta-Hydrolases"/>
    <property type="match status" value="1"/>
</dbReference>
<dbReference type="NCBIfam" id="TIGR01392">
    <property type="entry name" value="homoserO_Ac_trn"/>
    <property type="match status" value="1"/>
</dbReference>
<dbReference type="InterPro" id="IPR008220">
    <property type="entry name" value="HAT_MetX-like"/>
</dbReference>
<name>A0A6P7SP99_9MOLL</name>
<dbReference type="GO" id="GO:0009092">
    <property type="term" value="P:homoserine metabolic process"/>
    <property type="evidence" value="ECO:0007669"/>
    <property type="project" value="TreeGrafter"/>
</dbReference>
<evidence type="ECO:0000256" key="1">
    <source>
        <dbReference type="ARBA" id="ARBA00006886"/>
    </source>
</evidence>
<dbReference type="HAMAP" id="MF_00296">
    <property type="entry name" value="MetX_acyltransf"/>
    <property type="match status" value="1"/>
</dbReference>
<protein>
    <submittedName>
        <fullName evidence="5">Serine O-succinyltransferase</fullName>
    </submittedName>
</protein>
<dbReference type="PIRSF" id="PIRSF000443">
    <property type="entry name" value="Homoser_Ac_trans"/>
    <property type="match status" value="1"/>
</dbReference>
<dbReference type="GO" id="GO:0005739">
    <property type="term" value="C:mitochondrion"/>
    <property type="evidence" value="ECO:0007669"/>
    <property type="project" value="TreeGrafter"/>
</dbReference>
<keyword evidence="4" id="KW-1185">Reference proteome</keyword>
<sequence length="464" mass="52240">MTSVQLSLRQLRRSLLNISQCQRRSIPSTFLASKRHLPVTAYKQKSSLVKEAEETNGNNFLFKGMETEFPCVSRTNISGPEPQYDLVQSGYEVFTYDQPFYMKYGGRILPQLDIAYETWGELNEDRDNTVMIFTGLSASSHARSHKKNPEPGWWEKFIGPGHPIDTDKYFVICTNNIGGCYGSSGPSSLNPSTGKPFGTTFPLISVEDMVHSSFLLLDYLGIKKVHGCLGSSLGGMISLMSAALYPDRVGRMISISSCSQSHPSSIAMRYIQRKIIMMDPNWNNGHYYDHQYPAVGMKLAREIATMTYRSGPEWNKRFGRQKIDPTEEPTLCPTFNIESYLEYQGESFSRKYDPNSLLYISKAMDLFDIQDGFDTLTEGLARVACPCMVIGVKTDILFPVWQQRNLAESLQEAGNEAVTYYELSSIFGHDTFLLDLNGVGSAMKGFLETNMKEYGRAMKRKGKA</sequence>
<dbReference type="KEGG" id="osn:115215091"/>
<dbReference type="GO" id="GO:0004414">
    <property type="term" value="F:homoserine O-acetyltransferase activity"/>
    <property type="evidence" value="ECO:0007669"/>
    <property type="project" value="TreeGrafter"/>
</dbReference>
<dbReference type="Proteomes" id="UP000515154">
    <property type="component" value="Linkage group LG8"/>
</dbReference>
<organism evidence="4 5">
    <name type="scientific">Octopus sinensis</name>
    <name type="common">East Asian common octopus</name>
    <dbReference type="NCBI Taxonomy" id="2607531"/>
    <lineage>
        <taxon>Eukaryota</taxon>
        <taxon>Metazoa</taxon>
        <taxon>Spiralia</taxon>
        <taxon>Lophotrochozoa</taxon>
        <taxon>Mollusca</taxon>
        <taxon>Cephalopoda</taxon>
        <taxon>Coleoidea</taxon>
        <taxon>Octopodiformes</taxon>
        <taxon>Octopoda</taxon>
        <taxon>Incirrata</taxon>
        <taxon>Octopodidae</taxon>
        <taxon>Octopus</taxon>
    </lineage>
</organism>
<evidence type="ECO:0000259" key="3">
    <source>
        <dbReference type="Pfam" id="PF00561"/>
    </source>
</evidence>
<feature type="active site" evidence="2">
    <location>
        <position position="429"/>
    </location>
</feature>
<dbReference type="AlphaFoldDB" id="A0A6P7SP99"/>
<dbReference type="PANTHER" id="PTHR32268">
    <property type="entry name" value="HOMOSERINE O-ACETYLTRANSFERASE"/>
    <property type="match status" value="1"/>
</dbReference>
<accession>A0A6P7SP99</accession>